<dbReference type="Proteomes" id="UP000001194">
    <property type="component" value="Unassembled WGS sequence"/>
</dbReference>
<dbReference type="OrthoDB" id="3188871at2759"/>
<protein>
    <submittedName>
        <fullName evidence="1">Predicted protein</fullName>
    </submittedName>
</protein>
<sequence>MSDAIVLPSLSRWTKNHLTAIIQAKSASALNASLDAFLFKDAVITVNGRNITRAEFTTLLGAEKLDETTASISFTGAVEVPANPKSHENAGSVGVFFTATIAQAIIIQGAPVEHWLTASINVVIEQDESLPPPPHGIKGFTDRRRAVTPQQQRILTVRDRLWFK</sequence>
<keyword evidence="2" id="KW-1185">Reference proteome</keyword>
<name>B0D728_LACBS</name>
<accession>B0D728</accession>
<dbReference type="InParanoid" id="B0D728"/>
<dbReference type="GeneID" id="6075412"/>
<evidence type="ECO:0000313" key="2">
    <source>
        <dbReference type="Proteomes" id="UP000001194"/>
    </source>
</evidence>
<dbReference type="RefSeq" id="XP_001879927.1">
    <property type="nucleotide sequence ID" value="XM_001879892.1"/>
</dbReference>
<reference evidence="1 2" key="1">
    <citation type="journal article" date="2008" name="Nature">
        <title>The genome of Laccaria bicolor provides insights into mycorrhizal symbiosis.</title>
        <authorList>
            <person name="Martin F."/>
            <person name="Aerts A."/>
            <person name="Ahren D."/>
            <person name="Brun A."/>
            <person name="Danchin E.G.J."/>
            <person name="Duchaussoy F."/>
            <person name="Gibon J."/>
            <person name="Kohler A."/>
            <person name="Lindquist E."/>
            <person name="Pereda V."/>
            <person name="Salamov A."/>
            <person name="Shapiro H.J."/>
            <person name="Wuyts J."/>
            <person name="Blaudez D."/>
            <person name="Buee M."/>
            <person name="Brokstein P."/>
            <person name="Canbaeck B."/>
            <person name="Cohen D."/>
            <person name="Courty P.E."/>
            <person name="Coutinho P.M."/>
            <person name="Delaruelle C."/>
            <person name="Detter J.C."/>
            <person name="Deveau A."/>
            <person name="DiFazio S."/>
            <person name="Duplessis S."/>
            <person name="Fraissinet-Tachet L."/>
            <person name="Lucic E."/>
            <person name="Frey-Klett P."/>
            <person name="Fourrey C."/>
            <person name="Feussner I."/>
            <person name="Gay G."/>
            <person name="Grimwood J."/>
            <person name="Hoegger P.J."/>
            <person name="Jain P."/>
            <person name="Kilaru S."/>
            <person name="Labbe J."/>
            <person name="Lin Y.C."/>
            <person name="Legue V."/>
            <person name="Le Tacon F."/>
            <person name="Marmeisse R."/>
            <person name="Melayah D."/>
            <person name="Montanini B."/>
            <person name="Muratet M."/>
            <person name="Nehls U."/>
            <person name="Niculita-Hirzel H."/>
            <person name="Oudot-Le Secq M.P."/>
            <person name="Peter M."/>
            <person name="Quesneville H."/>
            <person name="Rajashekar B."/>
            <person name="Reich M."/>
            <person name="Rouhier N."/>
            <person name="Schmutz J."/>
            <person name="Yin T."/>
            <person name="Chalot M."/>
            <person name="Henrissat B."/>
            <person name="Kuees U."/>
            <person name="Lucas S."/>
            <person name="Van de Peer Y."/>
            <person name="Podila G.K."/>
            <person name="Polle A."/>
            <person name="Pukkila P.J."/>
            <person name="Richardson P.M."/>
            <person name="Rouze P."/>
            <person name="Sanders I.R."/>
            <person name="Stajich J.E."/>
            <person name="Tunlid A."/>
            <person name="Tuskan G."/>
            <person name="Grigoriev I.V."/>
        </authorList>
    </citation>
    <scope>NUCLEOTIDE SEQUENCE [LARGE SCALE GENOMIC DNA]</scope>
    <source>
        <strain evidence="2">S238N-H82 / ATCC MYA-4686</strain>
    </source>
</reference>
<dbReference type="AlphaFoldDB" id="B0D728"/>
<dbReference type="HOGENOM" id="CLU_107219_0_0_1"/>
<proteinExistence type="predicted"/>
<dbReference type="EMBL" id="DS547099">
    <property type="protein sequence ID" value="EDR09578.1"/>
    <property type="molecule type" value="Genomic_DNA"/>
</dbReference>
<dbReference type="KEGG" id="lbc:LACBIDRAFT_326028"/>
<organism evidence="2">
    <name type="scientific">Laccaria bicolor (strain S238N-H82 / ATCC MYA-4686)</name>
    <name type="common">Bicoloured deceiver</name>
    <name type="synonym">Laccaria laccata var. bicolor</name>
    <dbReference type="NCBI Taxonomy" id="486041"/>
    <lineage>
        <taxon>Eukaryota</taxon>
        <taxon>Fungi</taxon>
        <taxon>Dikarya</taxon>
        <taxon>Basidiomycota</taxon>
        <taxon>Agaricomycotina</taxon>
        <taxon>Agaricomycetes</taxon>
        <taxon>Agaricomycetidae</taxon>
        <taxon>Agaricales</taxon>
        <taxon>Agaricineae</taxon>
        <taxon>Hydnangiaceae</taxon>
        <taxon>Laccaria</taxon>
    </lineage>
</organism>
<evidence type="ECO:0000313" key="1">
    <source>
        <dbReference type="EMBL" id="EDR09578.1"/>
    </source>
</evidence>
<gene>
    <name evidence="1" type="ORF">LACBIDRAFT_326028</name>
</gene>